<dbReference type="EMBL" id="FRFE01000001">
    <property type="protein sequence ID" value="SHO43284.1"/>
    <property type="molecule type" value="Genomic_DNA"/>
</dbReference>
<proteinExistence type="predicted"/>
<organism evidence="1 2">
    <name type="scientific">Desulfopila aestuarii DSM 18488</name>
    <dbReference type="NCBI Taxonomy" id="1121416"/>
    <lineage>
        <taxon>Bacteria</taxon>
        <taxon>Pseudomonadati</taxon>
        <taxon>Thermodesulfobacteriota</taxon>
        <taxon>Desulfobulbia</taxon>
        <taxon>Desulfobulbales</taxon>
        <taxon>Desulfocapsaceae</taxon>
        <taxon>Desulfopila</taxon>
    </lineage>
</organism>
<dbReference type="RefSeq" id="WP_073611707.1">
    <property type="nucleotide sequence ID" value="NZ_FRFE01000001.1"/>
</dbReference>
<evidence type="ECO:0000313" key="1">
    <source>
        <dbReference type="EMBL" id="SHO43284.1"/>
    </source>
</evidence>
<keyword evidence="2" id="KW-1185">Reference proteome</keyword>
<gene>
    <name evidence="1" type="ORF">SAMN02745220_00369</name>
</gene>
<name>A0A1M7XWV0_9BACT</name>
<dbReference type="AlphaFoldDB" id="A0A1M7XWV0"/>
<reference evidence="1 2" key="1">
    <citation type="submission" date="2016-12" db="EMBL/GenBank/DDBJ databases">
        <authorList>
            <person name="Song W.-J."/>
            <person name="Kurnit D.M."/>
        </authorList>
    </citation>
    <scope>NUCLEOTIDE SEQUENCE [LARGE SCALE GENOMIC DNA]</scope>
    <source>
        <strain evidence="1 2">DSM 18488</strain>
    </source>
</reference>
<dbReference type="OrthoDB" id="1898893at2"/>
<protein>
    <submittedName>
        <fullName evidence="1">Uncharacterized protein</fullName>
    </submittedName>
</protein>
<dbReference type="Proteomes" id="UP000184603">
    <property type="component" value="Unassembled WGS sequence"/>
</dbReference>
<accession>A0A1M7XWV0</accession>
<evidence type="ECO:0000313" key="2">
    <source>
        <dbReference type="Proteomes" id="UP000184603"/>
    </source>
</evidence>
<sequence>MILQTPDLTITHGNLEDAKFLFFVWTIPAGFFRVARSYTILTYRFEHSDMAAFFKLNGIKYRIEKPDPDRQKEIAEKAKELITLVDAPRGVTAETDSKYSLSMSWYDKATPGTLLKIRNSIGDSLKRTHKVPREDVMWTCPSSYKDARANGKGKHIGIKGYATYKKGGPTQHVPWNCKGTNDYAGRNFIVYLCNVCFHPALPKHLSKHGMVMNEDEHALSSLLQFIWRSAIRKGEPIKIMIVNPRMRKLLEDWIASI</sequence>